<keyword evidence="3 8" id="KW-0479">Metal-binding</keyword>
<dbReference type="PANTHER" id="PTHR10127:SF780">
    <property type="entry name" value="METALLOENDOPEPTIDASE"/>
    <property type="match status" value="1"/>
</dbReference>
<feature type="active site" evidence="8">
    <location>
        <position position="84"/>
    </location>
</feature>
<dbReference type="Pfam" id="PF01400">
    <property type="entry name" value="Astacin"/>
    <property type="match status" value="1"/>
</dbReference>
<dbReference type="PROSITE" id="PS51864">
    <property type="entry name" value="ASTACIN"/>
    <property type="match status" value="1"/>
</dbReference>
<accession>A0ABY6KJG1</accession>
<evidence type="ECO:0000313" key="11">
    <source>
        <dbReference type="EMBL" id="UYV68634.1"/>
    </source>
</evidence>
<keyword evidence="2 8" id="KW-0645">Protease</keyword>
<evidence type="ECO:0000256" key="6">
    <source>
        <dbReference type="ARBA" id="ARBA00023049"/>
    </source>
</evidence>
<comment type="subunit">
    <text evidence="1">Monomer.</text>
</comment>
<evidence type="ECO:0000256" key="7">
    <source>
        <dbReference type="ARBA" id="ARBA00025529"/>
    </source>
</evidence>
<dbReference type="PANTHER" id="PTHR10127">
    <property type="entry name" value="DISCOIDIN, CUB, EGF, LAMININ , AND ZINC METALLOPROTEASE DOMAIN CONTAINING"/>
    <property type="match status" value="1"/>
</dbReference>
<dbReference type="Gene3D" id="3.40.390.10">
    <property type="entry name" value="Collagenase (Catalytic Domain)"/>
    <property type="match status" value="1"/>
</dbReference>
<protein>
    <recommendedName>
        <fullName evidence="9">Metalloendopeptidase</fullName>
        <ecNumber evidence="9">3.4.24.-</ecNumber>
    </recommendedName>
</protein>
<keyword evidence="4 8" id="KW-0378">Hydrolase</keyword>
<reference evidence="11 12" key="1">
    <citation type="submission" date="2022-01" db="EMBL/GenBank/DDBJ databases">
        <title>A chromosomal length assembly of Cordylochernes scorpioides.</title>
        <authorList>
            <person name="Zeh D."/>
            <person name="Zeh J."/>
        </authorList>
    </citation>
    <scope>NUCLEOTIDE SEQUENCE [LARGE SCALE GENOMIC DNA]</scope>
    <source>
        <strain evidence="11">IN4F17</strain>
        <tissue evidence="11">Whole Body</tissue>
    </source>
</reference>
<dbReference type="InterPro" id="IPR024079">
    <property type="entry name" value="MetalloPept_cat_dom_sf"/>
</dbReference>
<gene>
    <name evidence="11" type="ORF">LAZ67_6000277</name>
</gene>
<dbReference type="PRINTS" id="PR00480">
    <property type="entry name" value="ASTACIN"/>
</dbReference>
<dbReference type="Proteomes" id="UP001235939">
    <property type="component" value="Chromosome 06"/>
</dbReference>
<comment type="function">
    <text evidence="7">Zinc metalloprotease. Provoques deadhesion of endothelial cells from cell cultures, and also degradation of fibronectin, fibrinogen and gelatin in vitro. Its role in the venom is not fully understood but it might act as a spreading factor that facilitates diffusion of other venom toxins. Alternatively, it might be involved in the proteolytic processing of other venom toxins or it might play a role in extra-oral digestion of prey.</text>
</comment>
<dbReference type="InterPro" id="IPR001506">
    <property type="entry name" value="Peptidase_M12A"/>
</dbReference>
<dbReference type="SUPFAM" id="SSF55486">
    <property type="entry name" value="Metalloproteases ('zincins'), catalytic domain"/>
    <property type="match status" value="1"/>
</dbReference>
<comment type="caution">
    <text evidence="8">Lacks conserved residue(s) required for the propagation of feature annotation.</text>
</comment>
<feature type="binding site" evidence="8">
    <location>
        <position position="87"/>
    </location>
    <ligand>
        <name>Zn(2+)</name>
        <dbReference type="ChEBI" id="CHEBI:29105"/>
        <note>catalytic</note>
    </ligand>
</feature>
<evidence type="ECO:0000256" key="5">
    <source>
        <dbReference type="ARBA" id="ARBA00022833"/>
    </source>
</evidence>
<name>A0ABY6KJG1_9ARAC</name>
<organism evidence="11 12">
    <name type="scientific">Cordylochernes scorpioides</name>
    <dbReference type="NCBI Taxonomy" id="51811"/>
    <lineage>
        <taxon>Eukaryota</taxon>
        <taxon>Metazoa</taxon>
        <taxon>Ecdysozoa</taxon>
        <taxon>Arthropoda</taxon>
        <taxon>Chelicerata</taxon>
        <taxon>Arachnida</taxon>
        <taxon>Pseudoscorpiones</taxon>
        <taxon>Cheliferoidea</taxon>
        <taxon>Chernetidae</taxon>
        <taxon>Cordylochernes</taxon>
    </lineage>
</organism>
<evidence type="ECO:0000259" key="10">
    <source>
        <dbReference type="PROSITE" id="PS51864"/>
    </source>
</evidence>
<keyword evidence="6 8" id="KW-0482">Metalloprotease</keyword>
<evidence type="ECO:0000256" key="3">
    <source>
        <dbReference type="ARBA" id="ARBA00022723"/>
    </source>
</evidence>
<evidence type="ECO:0000313" key="12">
    <source>
        <dbReference type="Proteomes" id="UP001235939"/>
    </source>
</evidence>
<dbReference type="EC" id="3.4.24.-" evidence="9"/>
<dbReference type="EMBL" id="CP092868">
    <property type="protein sequence ID" value="UYV68634.1"/>
    <property type="molecule type" value="Genomic_DNA"/>
</dbReference>
<feature type="domain" description="Peptidase M12A" evidence="10">
    <location>
        <begin position="1"/>
        <end position="201"/>
    </location>
</feature>
<keyword evidence="5 8" id="KW-0862">Zinc</keyword>
<evidence type="ECO:0000256" key="4">
    <source>
        <dbReference type="ARBA" id="ARBA00022801"/>
    </source>
</evidence>
<sequence>MRPILTGESRYVTEPVEKVILDAMDQFHNNTCVKFVPRTWERDYVKLVKARSDTGCKSFWGRYHGQQKIILDPSCFTVGAIAHELNHAVGFAHEQMRSDALKYIRVDLTNLPERNVDARCGQKAMCPVNRKDFRVLGPDSSRLLGKFDYNSLMLYGSYEASKDKSRPSAVGVHNQIFPRVRDKPGLSPGDIEKINLLYNCEN</sequence>
<comment type="cofactor">
    <cofactor evidence="8 9">
        <name>Zn(2+)</name>
        <dbReference type="ChEBI" id="CHEBI:29105"/>
    </cofactor>
    <text evidence="8 9">Binds 1 zinc ion per subunit.</text>
</comment>
<evidence type="ECO:0000256" key="9">
    <source>
        <dbReference type="RuleBase" id="RU361183"/>
    </source>
</evidence>
<dbReference type="InterPro" id="IPR006026">
    <property type="entry name" value="Peptidase_Metallo"/>
</dbReference>
<feature type="binding site" evidence="8">
    <location>
        <position position="83"/>
    </location>
    <ligand>
        <name>Zn(2+)</name>
        <dbReference type="ChEBI" id="CHEBI:29105"/>
        <note>catalytic</note>
    </ligand>
</feature>
<proteinExistence type="predicted"/>
<feature type="binding site" evidence="8">
    <location>
        <position position="93"/>
    </location>
    <ligand>
        <name>Zn(2+)</name>
        <dbReference type="ChEBI" id="CHEBI:29105"/>
        <note>catalytic</note>
    </ligand>
</feature>
<dbReference type="SMART" id="SM00235">
    <property type="entry name" value="ZnMc"/>
    <property type="match status" value="1"/>
</dbReference>
<evidence type="ECO:0000256" key="2">
    <source>
        <dbReference type="ARBA" id="ARBA00022670"/>
    </source>
</evidence>
<evidence type="ECO:0000256" key="1">
    <source>
        <dbReference type="ARBA" id="ARBA00011245"/>
    </source>
</evidence>
<evidence type="ECO:0000256" key="8">
    <source>
        <dbReference type="PROSITE-ProRule" id="PRU01211"/>
    </source>
</evidence>
<keyword evidence="12" id="KW-1185">Reference proteome</keyword>